<evidence type="ECO:0000313" key="2">
    <source>
        <dbReference type="Proteomes" id="UP000011081"/>
    </source>
</evidence>
<accession>L2GVW8</accession>
<dbReference type="HOGENOM" id="CLU_1526324_0_0_1"/>
<gene>
    <name evidence="1" type="ORF">VCUG_01251</name>
</gene>
<reference evidence="2" key="1">
    <citation type="submission" date="2011-03" db="EMBL/GenBank/DDBJ databases">
        <title>The genome sequence of Vavraia culicis strain floridensis.</title>
        <authorList>
            <consortium name="The Broad Institute Genome Sequencing Platform"/>
            <person name="Cuomo C."/>
            <person name="Becnel J."/>
            <person name="Sanscrainte N."/>
            <person name="Young S.K."/>
            <person name="Zeng Q."/>
            <person name="Gargeya S."/>
            <person name="Fitzgerald M."/>
            <person name="Haas B."/>
            <person name="Abouelleil A."/>
            <person name="Alvarado L."/>
            <person name="Arachchi H.M."/>
            <person name="Berlin A."/>
            <person name="Chapman S.B."/>
            <person name="Gearin G."/>
            <person name="Goldberg J."/>
            <person name="Griggs A."/>
            <person name="Gujja S."/>
            <person name="Hansen M."/>
            <person name="Heiman D."/>
            <person name="Howarth C."/>
            <person name="Larimer J."/>
            <person name="Lui A."/>
            <person name="MacDonald P.J.P."/>
            <person name="McCowen C."/>
            <person name="Montmayeur A."/>
            <person name="Murphy C."/>
            <person name="Neiman D."/>
            <person name="Pearson M."/>
            <person name="Priest M."/>
            <person name="Roberts A."/>
            <person name="Saif S."/>
            <person name="Shea T."/>
            <person name="Sisk P."/>
            <person name="Stolte C."/>
            <person name="Sykes S."/>
            <person name="Wortman J."/>
            <person name="Nusbaum C."/>
            <person name="Birren B."/>
        </authorList>
    </citation>
    <scope>NUCLEOTIDE SEQUENCE [LARGE SCALE GENOMIC DNA]</scope>
    <source>
        <strain evidence="2">floridensis</strain>
    </source>
</reference>
<name>L2GVW8_VAVCU</name>
<organism evidence="1 2">
    <name type="scientific">Vavraia culicis (isolate floridensis)</name>
    <name type="common">Microsporidian parasite</name>
    <dbReference type="NCBI Taxonomy" id="948595"/>
    <lineage>
        <taxon>Eukaryota</taxon>
        <taxon>Fungi</taxon>
        <taxon>Fungi incertae sedis</taxon>
        <taxon>Microsporidia</taxon>
        <taxon>Pleistophoridae</taxon>
        <taxon>Vavraia</taxon>
    </lineage>
</organism>
<proteinExistence type="predicted"/>
<keyword evidence="2" id="KW-1185">Reference proteome</keyword>
<dbReference type="GeneID" id="19879131"/>
<dbReference type="Proteomes" id="UP000011081">
    <property type="component" value="Unassembled WGS sequence"/>
</dbReference>
<dbReference type="RefSeq" id="XP_008074270.1">
    <property type="nucleotide sequence ID" value="XM_008076079.1"/>
</dbReference>
<sequence length="167" mass="19527">MREVLISNLLLLLHVKSLRISKYIWLSQLVYIYLCMNASSCSDIVRDQVGHFYDILFFVFPTFYANLDFCQNLFSKNWEKDINLKYIKNNAIFIRMLSQQPSDSKVALRGSIEKIFSPKISKLAESQKLKAVICDHVDRLDEKNPVLMSLKANDIYKFIKCYLLGRT</sequence>
<dbReference type="AlphaFoldDB" id="L2GVW8"/>
<dbReference type="VEuPathDB" id="MicrosporidiaDB:VCUG_01251"/>
<dbReference type="InParanoid" id="L2GVW8"/>
<dbReference type="EMBL" id="GL877421">
    <property type="protein sequence ID" value="ELA47255.1"/>
    <property type="molecule type" value="Genomic_DNA"/>
</dbReference>
<evidence type="ECO:0000313" key="1">
    <source>
        <dbReference type="EMBL" id="ELA47255.1"/>
    </source>
</evidence>
<protein>
    <submittedName>
        <fullName evidence="1">Uncharacterized protein</fullName>
    </submittedName>
</protein>
<dbReference type="OrthoDB" id="10507119at2759"/>